<protein>
    <submittedName>
        <fullName evidence="7">Putative gamma-interferon inducible lysosomal thiol reductase</fullName>
    </submittedName>
</protein>
<dbReference type="VEuPathDB" id="VectorBase:LOC119169419"/>
<accession>A0A6M2CIH6</accession>
<dbReference type="EMBL" id="GHWJ01000417">
    <property type="protein sequence ID" value="NOV33154.1"/>
    <property type="molecule type" value="Transcribed_RNA"/>
</dbReference>
<keyword evidence="3" id="KW-0964">Secreted</keyword>
<evidence type="ECO:0000256" key="3">
    <source>
        <dbReference type="ARBA" id="ARBA00022525"/>
    </source>
</evidence>
<proteinExistence type="inferred from homology"/>
<reference evidence="7" key="1">
    <citation type="submission" date="2019-09" db="EMBL/GenBank/DDBJ databases">
        <title>Organ-specific transcriptomic study of the physiology of the cattle tick, Rhipicephalus microplus.</title>
        <authorList>
            <person name="Tirloni L."/>
            <person name="Braz G."/>
            <person name="Gandara A.C.P."/>
            <person name="Sabadin G.A."/>
            <person name="da Silva R.M."/>
            <person name="Guizzo M.G."/>
            <person name="Machado J.A."/>
            <person name="Costa E.P."/>
            <person name="Gomes H.F."/>
            <person name="Moraes J."/>
            <person name="Mota M.B.S."/>
            <person name="Mesquita R.D."/>
            <person name="Alvarenga P.H."/>
            <person name="Alves F."/>
            <person name="Seixas A."/>
            <person name="da Fonseca R.N."/>
            <person name="Fogaca A."/>
            <person name="Logullo C."/>
            <person name="Tanaka A."/>
            <person name="Daffre S."/>
            <person name="Termignoni C."/>
            <person name="Vaz I.S.Jr."/>
            <person name="Oliveira P.L."/>
            <person name="Ribeiro J.M."/>
        </authorList>
    </citation>
    <scope>NUCLEOTIDE SEQUENCE</scope>
    <source>
        <strain evidence="7">Porto Alegre</strain>
    </source>
</reference>
<evidence type="ECO:0000256" key="6">
    <source>
        <dbReference type="SAM" id="SignalP"/>
    </source>
</evidence>
<evidence type="ECO:0000313" key="7">
    <source>
        <dbReference type="EMBL" id="NOV33154.1"/>
    </source>
</evidence>
<sequence length="226" mass="25317">MKYAAAAIVASAVLTVCAVSPPRLFLTPAWAPPPINITLFYEGLCPACHHFILHQLWPTYGKLEDYVNLDLLPFGNAHMKVDNGTVTFTCQHGKQECYVNEVQTCAVKYVHPTRKLLDLVTCMFQYPDPTKAGEPCARKVNTDWPVLDKCSRGPEGTQLLWAMGNRTRGHQPNIDYVPWVEINGVHNETMAKRASKDLLGLLCELLGPHKPYVCENAEIMEMYCLA</sequence>
<dbReference type="PANTHER" id="PTHR13234:SF8">
    <property type="entry name" value="GAMMA-INTERFERON-INDUCIBLE LYSOSOMAL THIOL REDUCTASE"/>
    <property type="match status" value="1"/>
</dbReference>
<feature type="chain" id="PRO_5026693306" evidence="6">
    <location>
        <begin position="19"/>
        <end position="226"/>
    </location>
</feature>
<keyword evidence="5" id="KW-0325">Glycoprotein</keyword>
<dbReference type="Pfam" id="PF03227">
    <property type="entry name" value="GILT"/>
    <property type="match status" value="1"/>
</dbReference>
<feature type="signal peptide" evidence="6">
    <location>
        <begin position="1"/>
        <end position="18"/>
    </location>
</feature>
<evidence type="ECO:0000256" key="4">
    <source>
        <dbReference type="ARBA" id="ARBA00022729"/>
    </source>
</evidence>
<evidence type="ECO:0000256" key="2">
    <source>
        <dbReference type="ARBA" id="ARBA00005679"/>
    </source>
</evidence>
<evidence type="ECO:0000256" key="1">
    <source>
        <dbReference type="ARBA" id="ARBA00004613"/>
    </source>
</evidence>
<dbReference type="PANTHER" id="PTHR13234">
    <property type="entry name" value="GAMMA-INTERFERON INDUCIBLE LYSOSOMAL THIOL REDUCTASE GILT"/>
    <property type="match status" value="1"/>
</dbReference>
<organism evidence="7">
    <name type="scientific">Rhipicephalus microplus</name>
    <name type="common">Cattle tick</name>
    <name type="synonym">Boophilus microplus</name>
    <dbReference type="NCBI Taxonomy" id="6941"/>
    <lineage>
        <taxon>Eukaryota</taxon>
        <taxon>Metazoa</taxon>
        <taxon>Ecdysozoa</taxon>
        <taxon>Arthropoda</taxon>
        <taxon>Chelicerata</taxon>
        <taxon>Arachnida</taxon>
        <taxon>Acari</taxon>
        <taxon>Parasitiformes</taxon>
        <taxon>Ixodida</taxon>
        <taxon>Ixodoidea</taxon>
        <taxon>Ixodidae</taxon>
        <taxon>Rhipicephalinae</taxon>
        <taxon>Rhipicephalus</taxon>
        <taxon>Boophilus</taxon>
    </lineage>
</organism>
<dbReference type="GO" id="GO:0016671">
    <property type="term" value="F:oxidoreductase activity, acting on a sulfur group of donors, disulfide as acceptor"/>
    <property type="evidence" value="ECO:0007669"/>
    <property type="project" value="InterPro"/>
</dbReference>
<dbReference type="AlphaFoldDB" id="A0A6M2CIH6"/>
<name>A0A6M2CIH6_RHIMP</name>
<comment type="subcellular location">
    <subcellularLocation>
        <location evidence="1">Secreted</location>
    </subcellularLocation>
</comment>
<comment type="similarity">
    <text evidence="2">Belongs to the GILT family.</text>
</comment>
<dbReference type="InterPro" id="IPR004911">
    <property type="entry name" value="Interferon-induced_GILT"/>
</dbReference>
<dbReference type="OrthoDB" id="958254at2759"/>
<evidence type="ECO:0000256" key="5">
    <source>
        <dbReference type="ARBA" id="ARBA00023180"/>
    </source>
</evidence>
<keyword evidence="4 6" id="KW-0732">Signal</keyword>
<dbReference type="GO" id="GO:0005576">
    <property type="term" value="C:extracellular region"/>
    <property type="evidence" value="ECO:0007669"/>
    <property type="project" value="UniProtKB-SubCell"/>
</dbReference>